<gene>
    <name evidence="1" type="ORF">METZ01_LOCUS461024</name>
</gene>
<dbReference type="PANTHER" id="PTHR48229">
    <property type="entry name" value="CAIB/BAIF FAMILY ENZYME (AFU_ORTHOLOGUE AFUA_1G05360)-RELATED"/>
    <property type="match status" value="1"/>
</dbReference>
<evidence type="ECO:0008006" key="2">
    <source>
        <dbReference type="Google" id="ProtNLM"/>
    </source>
</evidence>
<dbReference type="Pfam" id="PF02515">
    <property type="entry name" value="CoA_transf_3"/>
    <property type="match status" value="1"/>
</dbReference>
<evidence type="ECO:0000313" key="1">
    <source>
        <dbReference type="EMBL" id="SVE08170.1"/>
    </source>
</evidence>
<sequence>RLQGHEPQKLNIDIRHAAASLNSMSWLSLENMPENFRNQSMTRIYRCGDGRFFHLHNSFLDGPVVANHLGIDEDADVATIAQAMAEQDAFELEKALIALKVTGAVVRSPEEWLAHPQGKTLVDRPVVEITKIGDAPIESPKAEARPLSNLRVLDLTRVLAGPTSARTLAEHGAQVLHVSSPNLPTMMMAEMDTGHGKRQVHLDLTKSEDEARLLELAMDVDVFNQGFRKGTLDKRGFGPEAMAELRPGII</sequence>
<reference evidence="1" key="1">
    <citation type="submission" date="2018-05" db="EMBL/GenBank/DDBJ databases">
        <authorList>
            <person name="Lanie J.A."/>
            <person name="Ng W.-L."/>
            <person name="Kazmierczak K.M."/>
            <person name="Andrzejewski T.M."/>
            <person name="Davidsen T.M."/>
            <person name="Wayne K.J."/>
            <person name="Tettelin H."/>
            <person name="Glass J.I."/>
            <person name="Rusch D."/>
            <person name="Podicherti R."/>
            <person name="Tsui H.-C.T."/>
            <person name="Winkler M.E."/>
        </authorList>
    </citation>
    <scope>NUCLEOTIDE SEQUENCE</scope>
</reference>
<dbReference type="EMBL" id="UINC01192836">
    <property type="protein sequence ID" value="SVE08170.1"/>
    <property type="molecule type" value="Genomic_DNA"/>
</dbReference>
<protein>
    <recommendedName>
        <fullName evidence="2">CoA transferase</fullName>
    </recommendedName>
</protein>
<dbReference type="AlphaFoldDB" id="A0A383AKS9"/>
<accession>A0A383AKS9</accession>
<feature type="non-terminal residue" evidence="1">
    <location>
        <position position="250"/>
    </location>
</feature>
<dbReference type="InterPro" id="IPR052985">
    <property type="entry name" value="CoA-trans_III_biosynth/detox"/>
</dbReference>
<proteinExistence type="predicted"/>
<feature type="non-terminal residue" evidence="1">
    <location>
        <position position="1"/>
    </location>
</feature>
<name>A0A383AKS9_9ZZZZ</name>
<dbReference type="PANTHER" id="PTHR48229:SF1">
    <property type="entry name" value="ALPHA METHYLACYL-COA RACEMASE-RELATED"/>
    <property type="match status" value="1"/>
</dbReference>
<dbReference type="InterPro" id="IPR003673">
    <property type="entry name" value="CoA-Trfase_fam_III"/>
</dbReference>
<dbReference type="InterPro" id="IPR023606">
    <property type="entry name" value="CoA-Trfase_III_dom_1_sf"/>
</dbReference>
<dbReference type="SUPFAM" id="SSF89796">
    <property type="entry name" value="CoA-transferase family III (CaiB/BaiF)"/>
    <property type="match status" value="2"/>
</dbReference>
<dbReference type="GO" id="GO:0003824">
    <property type="term" value="F:catalytic activity"/>
    <property type="evidence" value="ECO:0007669"/>
    <property type="project" value="InterPro"/>
</dbReference>
<dbReference type="Gene3D" id="3.40.50.10540">
    <property type="entry name" value="Crotonobetainyl-coa:carnitine coa-transferase, domain 1"/>
    <property type="match status" value="1"/>
</dbReference>
<organism evidence="1">
    <name type="scientific">marine metagenome</name>
    <dbReference type="NCBI Taxonomy" id="408172"/>
    <lineage>
        <taxon>unclassified sequences</taxon>
        <taxon>metagenomes</taxon>
        <taxon>ecological metagenomes</taxon>
    </lineage>
</organism>